<dbReference type="Pfam" id="PF04230">
    <property type="entry name" value="PS_pyruv_trans"/>
    <property type="match status" value="1"/>
</dbReference>
<evidence type="ECO:0000259" key="1">
    <source>
        <dbReference type="Pfam" id="PF04230"/>
    </source>
</evidence>
<protein>
    <submittedName>
        <fullName evidence="2">Glycosyl transferase</fullName>
    </submittedName>
</protein>
<evidence type="ECO:0000313" key="2">
    <source>
        <dbReference type="EMBL" id="QFC18018.1"/>
    </source>
</evidence>
<feature type="domain" description="Polysaccharide pyruvyl transferase" evidence="1">
    <location>
        <begin position="15"/>
        <end position="268"/>
    </location>
</feature>
<sequence>MKKITLYSPGLASYNIGDKIIADSAKREMQPLLSKAFVTEIPTHTPHSWYYMRPLIKNDYKFVLGSNLLKPTFFGFKRQWDITLFKSWITGPCILIGAGWWQYGVKPNFYTKLLYKKVLDSNYFHSVRDEYTKKMLEEAGFKNVINTACPTMWSLTKEHCESIKTSKSNNVIVTLTDYNKDIVSDKKLISLLSDKYDEVYYWPQGIGDYEYFNELNIEKDNVKIIAPSLESFDEVLSSGNVDYIGTRLHGGVRALQKKVRTLILAIDNRAWEKKKDFNLPVVERNDEVAISNFINNDYKVDVKIPIDSINRWKKQFETC</sequence>
<accession>A0A5P4S6W9</accession>
<reference evidence="2" key="1">
    <citation type="journal article" date="2019" name="Int. J. Food Microbiol.">
        <title>Developing a novel molecular serotyping system based on capsular polysaccharide synthesis gene clusters of Vibrio parahaemolyticus.</title>
        <authorList>
            <person name="Pang Y."/>
            <person name="Guo X."/>
            <person name="Tian X."/>
            <person name="Liu F."/>
            <person name="Wang L."/>
            <person name="Wu J."/>
            <person name="Zhang S."/>
            <person name="Li S."/>
            <person name="Liu B."/>
        </authorList>
    </citation>
    <scope>NUCLEOTIDE SEQUENCE</scope>
    <source>
        <strain evidence="2">G3499</strain>
    </source>
</reference>
<dbReference type="AlphaFoldDB" id="A0A5P4S6W9"/>
<gene>
    <name evidence="2" type="primary">GT1</name>
</gene>
<proteinExistence type="predicted"/>
<dbReference type="EMBL" id="MK463651">
    <property type="protein sequence ID" value="QFC18018.1"/>
    <property type="molecule type" value="Genomic_DNA"/>
</dbReference>
<dbReference type="GO" id="GO:0016740">
    <property type="term" value="F:transferase activity"/>
    <property type="evidence" value="ECO:0007669"/>
    <property type="project" value="UniProtKB-KW"/>
</dbReference>
<name>A0A5P4S6W9_VIBPH</name>
<dbReference type="InterPro" id="IPR007345">
    <property type="entry name" value="Polysacch_pyruvyl_Trfase"/>
</dbReference>
<keyword evidence="2" id="KW-0808">Transferase</keyword>
<organism evidence="2">
    <name type="scientific">Vibrio parahaemolyticus</name>
    <dbReference type="NCBI Taxonomy" id="670"/>
    <lineage>
        <taxon>Bacteria</taxon>
        <taxon>Pseudomonadati</taxon>
        <taxon>Pseudomonadota</taxon>
        <taxon>Gammaproteobacteria</taxon>
        <taxon>Vibrionales</taxon>
        <taxon>Vibrionaceae</taxon>
        <taxon>Vibrio</taxon>
    </lineage>
</organism>
<dbReference type="RefSeq" id="WP_025540816.1">
    <property type="nucleotide sequence ID" value="NZ_CP155084.1"/>
</dbReference>